<gene>
    <name evidence="19" type="primary">GlgB</name>
    <name evidence="19" type="ordered locus">PTH_1586</name>
</gene>
<dbReference type="AlphaFoldDB" id="A5D1W2"/>
<evidence type="ECO:0000256" key="8">
    <source>
        <dbReference type="ARBA" id="ARBA00023277"/>
    </source>
</evidence>
<evidence type="ECO:0000256" key="12">
    <source>
        <dbReference type="ARBA" id="ARBA00034013"/>
    </source>
</evidence>
<feature type="binding site" evidence="16">
    <location>
        <begin position="262"/>
        <end position="267"/>
    </location>
    <ligand>
        <name>substrate</name>
    </ligand>
</feature>
<dbReference type="CAZy" id="GH13">
    <property type="family name" value="Glycoside Hydrolase Family 13"/>
</dbReference>
<comment type="similarity">
    <text evidence="3 14">Belongs to the glycosyl hydrolase 13 family.</text>
</comment>
<protein>
    <recommendedName>
        <fullName evidence="5 13">Malto-oligosyltrehalose trehalohydrolase</fullName>
        <shortName evidence="14">MTHase</shortName>
        <ecNumber evidence="4 13">3.2.1.141</ecNumber>
    </recommendedName>
    <alternativeName>
        <fullName evidence="11 14">4-alpha-D-((1-&gt;4)-alpha-D-glucano)trehalose trehalohydrolase</fullName>
    </alternativeName>
    <alternativeName>
        <fullName evidence="10 14">Maltooligosyl trehalose trehalohydrolase</fullName>
    </alternativeName>
</protein>
<evidence type="ECO:0000256" key="5">
    <source>
        <dbReference type="ARBA" id="ARBA00015938"/>
    </source>
</evidence>
<keyword evidence="6" id="KW-0963">Cytoplasm</keyword>
<proteinExistence type="inferred from homology"/>
<feature type="site" description="Transition state stabilizer" evidence="17">
    <location>
        <position position="395"/>
    </location>
</feature>
<evidence type="ECO:0000313" key="19">
    <source>
        <dbReference type="EMBL" id="BAF59767.1"/>
    </source>
</evidence>
<dbReference type="GO" id="GO:0033942">
    <property type="term" value="F:4-alpha-D-(1-&gt;4)-alpha-D-glucanotrehalose trehalohydrolase activity"/>
    <property type="evidence" value="ECO:0007669"/>
    <property type="project" value="UniProtKB-EC"/>
</dbReference>
<dbReference type="CDD" id="cd11325">
    <property type="entry name" value="AmyAc_GTHase"/>
    <property type="match status" value="1"/>
</dbReference>
<dbReference type="Gene3D" id="3.20.20.80">
    <property type="entry name" value="Glycosidases"/>
    <property type="match status" value="1"/>
</dbReference>
<dbReference type="InterPro" id="IPR006047">
    <property type="entry name" value="GH13_cat_dom"/>
</dbReference>
<dbReference type="EC" id="3.2.1.141" evidence="4 13"/>
<keyword evidence="7 14" id="KW-0378">Hydrolase</keyword>
<dbReference type="Gene3D" id="2.60.40.10">
    <property type="entry name" value="Immunoglobulins"/>
    <property type="match status" value="1"/>
</dbReference>
<feature type="binding site" evidence="16">
    <location>
        <begin position="394"/>
        <end position="399"/>
    </location>
    <ligand>
        <name>substrate</name>
    </ligand>
</feature>
<keyword evidence="9 14" id="KW-0326">Glycosidase</keyword>
<accession>A5D1W2</accession>
<keyword evidence="20" id="KW-1185">Reference proteome</keyword>
<dbReference type="PANTHER" id="PTHR43651:SF11">
    <property type="entry name" value="MALTO-OLIGOSYLTREHALOSE TREHALOHYDROLASE"/>
    <property type="match status" value="1"/>
</dbReference>
<dbReference type="Pfam" id="PF02922">
    <property type="entry name" value="CBM_48"/>
    <property type="match status" value="1"/>
</dbReference>
<feature type="active site" description="Proton donor" evidence="15">
    <location>
        <position position="301"/>
    </location>
</feature>
<reference evidence="20" key="1">
    <citation type="journal article" date="2008" name="Genome Res.">
        <title>The genome of Pelotomaculum thermopropionicum reveals niche-associated evolution in anaerobic microbiota.</title>
        <authorList>
            <person name="Kosaka T."/>
            <person name="Kato S."/>
            <person name="Shimoyama T."/>
            <person name="Ishii S."/>
            <person name="Abe T."/>
            <person name="Watanabe K."/>
        </authorList>
    </citation>
    <scope>NUCLEOTIDE SEQUENCE [LARGE SCALE GENOMIC DNA]</scope>
    <source>
        <strain evidence="20">DSM 13744 / JCM 10971 / SI</strain>
    </source>
</reference>
<evidence type="ECO:0000256" key="13">
    <source>
        <dbReference type="NCBIfam" id="TIGR02402"/>
    </source>
</evidence>
<dbReference type="Gene3D" id="1.10.10.760">
    <property type="entry name" value="E-set domains of sugar-utilizing enzymes"/>
    <property type="match status" value="1"/>
</dbReference>
<dbReference type="InterPro" id="IPR017853">
    <property type="entry name" value="GH"/>
</dbReference>
<name>A5D1W2_PELTS</name>
<organism evidence="19 20">
    <name type="scientific">Pelotomaculum thermopropionicum (strain DSM 13744 / JCM 10971 / SI)</name>
    <dbReference type="NCBI Taxonomy" id="370438"/>
    <lineage>
        <taxon>Bacteria</taxon>
        <taxon>Bacillati</taxon>
        <taxon>Bacillota</taxon>
        <taxon>Clostridia</taxon>
        <taxon>Eubacteriales</taxon>
        <taxon>Desulfotomaculaceae</taxon>
        <taxon>Pelotomaculum</taxon>
    </lineage>
</organism>
<feature type="domain" description="Glycosyl hydrolase family 13 catalytic" evidence="18">
    <location>
        <begin position="118"/>
        <end position="462"/>
    </location>
</feature>
<dbReference type="UniPathway" id="UPA00299"/>
<dbReference type="HOGENOM" id="CLU_020726_2_0_9"/>
<comment type="pathway">
    <text evidence="2 14">Glycan biosynthesis; trehalose biosynthesis.</text>
</comment>
<dbReference type="STRING" id="370438.PTH_1586"/>
<evidence type="ECO:0000256" key="16">
    <source>
        <dbReference type="PIRSR" id="PIRSR006337-2"/>
    </source>
</evidence>
<feature type="binding site" evidence="16">
    <location>
        <begin position="326"/>
        <end position="330"/>
    </location>
    <ligand>
        <name>substrate</name>
    </ligand>
</feature>
<dbReference type="InterPro" id="IPR012768">
    <property type="entry name" value="Trehalose_TreZ"/>
</dbReference>
<dbReference type="Pfam" id="PF00128">
    <property type="entry name" value="Alpha-amylase"/>
    <property type="match status" value="1"/>
</dbReference>
<comment type="subcellular location">
    <subcellularLocation>
        <location evidence="1 15">Cytoplasm</location>
    </subcellularLocation>
</comment>
<dbReference type="PANTHER" id="PTHR43651">
    <property type="entry name" value="1,4-ALPHA-GLUCAN-BRANCHING ENZYME"/>
    <property type="match status" value="1"/>
</dbReference>
<evidence type="ECO:0000256" key="2">
    <source>
        <dbReference type="ARBA" id="ARBA00005199"/>
    </source>
</evidence>
<dbReference type="InterPro" id="IPR044901">
    <property type="entry name" value="Trehalose_TreZ_E-set_sf"/>
</dbReference>
<dbReference type="InterPro" id="IPR014756">
    <property type="entry name" value="Ig_E-set"/>
</dbReference>
<dbReference type="eggNOG" id="COG0296">
    <property type="taxonomic scope" value="Bacteria"/>
</dbReference>
<evidence type="ECO:0000259" key="18">
    <source>
        <dbReference type="SMART" id="SM00642"/>
    </source>
</evidence>
<evidence type="ECO:0000256" key="15">
    <source>
        <dbReference type="PIRSR" id="PIRSR006337-1"/>
    </source>
</evidence>
<dbReference type="SUPFAM" id="SSF51445">
    <property type="entry name" value="(Trans)glycosidases"/>
    <property type="match status" value="1"/>
</dbReference>
<dbReference type="Proteomes" id="UP000006556">
    <property type="component" value="Chromosome"/>
</dbReference>
<dbReference type="SUPFAM" id="SSF81296">
    <property type="entry name" value="E set domains"/>
    <property type="match status" value="1"/>
</dbReference>
<evidence type="ECO:0000256" key="11">
    <source>
        <dbReference type="ARBA" id="ARBA00033284"/>
    </source>
</evidence>
<dbReference type="CDD" id="cd02853">
    <property type="entry name" value="E_set_MTHase_like_N"/>
    <property type="match status" value="1"/>
</dbReference>
<evidence type="ECO:0000256" key="4">
    <source>
        <dbReference type="ARBA" id="ARBA00012268"/>
    </source>
</evidence>
<feature type="active site" description="Nucleophile" evidence="15">
    <location>
        <position position="264"/>
    </location>
</feature>
<dbReference type="EMBL" id="AP009389">
    <property type="protein sequence ID" value="BAF59767.1"/>
    <property type="molecule type" value="Genomic_DNA"/>
</dbReference>
<evidence type="ECO:0000256" key="1">
    <source>
        <dbReference type="ARBA" id="ARBA00004496"/>
    </source>
</evidence>
<evidence type="ECO:0000256" key="7">
    <source>
        <dbReference type="ARBA" id="ARBA00022801"/>
    </source>
</evidence>
<evidence type="ECO:0000256" key="17">
    <source>
        <dbReference type="PIRSR" id="PIRSR006337-3"/>
    </source>
</evidence>
<evidence type="ECO:0000256" key="6">
    <source>
        <dbReference type="ARBA" id="ARBA00022490"/>
    </source>
</evidence>
<dbReference type="InterPro" id="IPR004193">
    <property type="entry name" value="Glyco_hydro_13_N"/>
</dbReference>
<evidence type="ECO:0000313" key="20">
    <source>
        <dbReference type="Proteomes" id="UP000006556"/>
    </source>
</evidence>
<dbReference type="KEGG" id="pth:PTH_1586"/>
<dbReference type="PIRSF" id="PIRSF006337">
    <property type="entry name" value="Trehalose_TreZ"/>
    <property type="match status" value="1"/>
</dbReference>
<dbReference type="InterPro" id="IPR013783">
    <property type="entry name" value="Ig-like_fold"/>
</dbReference>
<dbReference type="GO" id="GO:0005737">
    <property type="term" value="C:cytoplasm"/>
    <property type="evidence" value="ECO:0007669"/>
    <property type="project" value="UniProtKB-SubCell"/>
</dbReference>
<dbReference type="NCBIfam" id="TIGR02402">
    <property type="entry name" value="trehalose_TreZ"/>
    <property type="match status" value="1"/>
</dbReference>
<comment type="catalytic activity">
    <reaction evidence="12 14">
        <text>hydrolysis of (1-&gt;4)-alpha-D-glucosidic linkage in 4-alpha-D-[(1-&gt;4)-alpha-D-glucanosyl]n trehalose to yield trehalose and (1-&gt;4)-alpha-D-glucan.</text>
        <dbReference type="EC" id="3.2.1.141"/>
    </reaction>
</comment>
<dbReference type="CAZy" id="CBM48">
    <property type="family name" value="Carbohydrate-Binding Module Family 48"/>
</dbReference>
<dbReference type="GO" id="GO:0005992">
    <property type="term" value="P:trehalose biosynthetic process"/>
    <property type="evidence" value="ECO:0007669"/>
    <property type="project" value="UniProtKB-UniRule"/>
</dbReference>
<evidence type="ECO:0000256" key="14">
    <source>
        <dbReference type="PIRNR" id="PIRNR006337"/>
    </source>
</evidence>
<dbReference type="SMART" id="SM00642">
    <property type="entry name" value="Aamy"/>
    <property type="match status" value="1"/>
</dbReference>
<evidence type="ECO:0000256" key="10">
    <source>
        <dbReference type="ARBA" id="ARBA00032057"/>
    </source>
</evidence>
<sequence length="617" mass="69858">MPCNNISSGATYLGDGFCFFRVWAPRSEKVAVHLLTPQERLIPLQRAERGYHCGKAAGVEPGSLYYYLLDGKKERPDPASRYQPEGVHGPSQVLGRCNFAWTDHGWRGLSLKELIFYEIHVGTFTPQGTFDAIIPRLESIRELGATAIELMPVAQFPGRRNWGYDGVYPFAVQNSYGGPDGLKRLADACHRHGLALFLDVVYNHLGPEGNYLRDFGPYFTDRYRTPWGEAVNFDGPGSNEVRQFFIENALYWLTEYHLDGLRLDAVHAITDKSALPFLEELADAVHRQANELGRRIYLIAESDLNDPRLIWPRERGGLGLDGQWSDDFHHALHSLLTGEKNGYYQDFGTVEHLAGAFREGYVYTGQYSAYRQRRHGKTPGPAGACRFVVFIQNHDQVGNRAGGERLSSLVDFDRLKLAAGTLLLSPFLPLIFMGEEYAETSPFLYFTSHSDPELANSLHEWRKKEFAAFRWSVQVPDPQDETTFLRSCLHYELHREGRHSVLRDFYRELIRLRREIPALSELSRENLQAGACNREQALLVRRWSSSSEVCIILSFNGKTIKTALPLPAGNWRKLLDSAEERWLGSGSKVPAALASQGEVGVTLSPWECLLFEKVKED</sequence>
<keyword evidence="8" id="KW-0119">Carbohydrate metabolism</keyword>
<evidence type="ECO:0000256" key="3">
    <source>
        <dbReference type="ARBA" id="ARBA00008061"/>
    </source>
</evidence>
<evidence type="ECO:0000256" key="9">
    <source>
        <dbReference type="ARBA" id="ARBA00023295"/>
    </source>
</evidence>